<dbReference type="KEGG" id="ela:UCREL1_2927"/>
<dbReference type="OrthoDB" id="4761782at2759"/>
<keyword evidence="3" id="KW-1185">Reference proteome</keyword>
<dbReference type="EMBL" id="KB705976">
    <property type="protein sequence ID" value="EMR70045.1"/>
    <property type="molecule type" value="Genomic_DNA"/>
</dbReference>
<name>M7TTQ4_EUTLA</name>
<dbReference type="AlphaFoldDB" id="M7TTQ4"/>
<organism evidence="2 3">
    <name type="scientific">Eutypa lata (strain UCR-EL1)</name>
    <name type="common">Grapevine dieback disease fungus</name>
    <name type="synonym">Eutypa armeniacae</name>
    <dbReference type="NCBI Taxonomy" id="1287681"/>
    <lineage>
        <taxon>Eukaryota</taxon>
        <taxon>Fungi</taxon>
        <taxon>Dikarya</taxon>
        <taxon>Ascomycota</taxon>
        <taxon>Pezizomycotina</taxon>
        <taxon>Sordariomycetes</taxon>
        <taxon>Xylariomycetidae</taxon>
        <taxon>Xylariales</taxon>
        <taxon>Diatrypaceae</taxon>
        <taxon>Eutypa</taxon>
    </lineage>
</organism>
<protein>
    <submittedName>
        <fullName evidence="2">Uncharacterized protein</fullName>
    </submittedName>
</protein>
<feature type="region of interest" description="Disordered" evidence="1">
    <location>
        <begin position="1"/>
        <end position="32"/>
    </location>
</feature>
<evidence type="ECO:0000256" key="1">
    <source>
        <dbReference type="SAM" id="MobiDB-lite"/>
    </source>
</evidence>
<feature type="compositionally biased region" description="Basic and acidic residues" evidence="1">
    <location>
        <begin position="16"/>
        <end position="32"/>
    </location>
</feature>
<sequence>MKSTEGHGLTDSAAVAEHEFMHHAEEDAGHGITDKVATAEYEFMHRVEQEEHEHEAELKRGLSNEAAEWEFDLIHGAERKLNPRHTPGHKLKHMLKKLVPATRV</sequence>
<evidence type="ECO:0000313" key="3">
    <source>
        <dbReference type="Proteomes" id="UP000012174"/>
    </source>
</evidence>
<proteinExistence type="predicted"/>
<dbReference type="HOGENOM" id="CLU_2250156_0_0_1"/>
<evidence type="ECO:0000313" key="2">
    <source>
        <dbReference type="EMBL" id="EMR70045.1"/>
    </source>
</evidence>
<dbReference type="Proteomes" id="UP000012174">
    <property type="component" value="Unassembled WGS sequence"/>
</dbReference>
<gene>
    <name evidence="2" type="ORF">UCREL1_2927</name>
</gene>
<accession>M7TTQ4</accession>
<reference evidence="3" key="1">
    <citation type="journal article" date="2013" name="Genome Announc.">
        <title>Draft genome sequence of the grapevine dieback fungus Eutypa lata UCR-EL1.</title>
        <authorList>
            <person name="Blanco-Ulate B."/>
            <person name="Rolshausen P.E."/>
            <person name="Cantu D."/>
        </authorList>
    </citation>
    <scope>NUCLEOTIDE SEQUENCE [LARGE SCALE GENOMIC DNA]</scope>
    <source>
        <strain evidence="3">UCR-EL1</strain>
    </source>
</reference>